<dbReference type="Proteomes" id="UP000763557">
    <property type="component" value="Unassembled WGS sequence"/>
</dbReference>
<evidence type="ECO:0000259" key="2">
    <source>
        <dbReference type="Pfam" id="PF02771"/>
    </source>
</evidence>
<dbReference type="SUPFAM" id="SSF56645">
    <property type="entry name" value="Acyl-CoA dehydrogenase NM domain-like"/>
    <property type="match status" value="1"/>
</dbReference>
<dbReference type="InterPro" id="IPR009100">
    <property type="entry name" value="AcylCoA_DH/oxidase_NM_dom_sf"/>
</dbReference>
<dbReference type="Gene3D" id="2.40.110.10">
    <property type="entry name" value="Butyryl-CoA Dehydrogenase, subunit A, domain 2"/>
    <property type="match status" value="1"/>
</dbReference>
<sequence length="377" mass="40588">MHPLGPPPEEQHWVDKAAGLAVEFAKTAAAYDESTEVPRANLEALHTSGLDQALLPREFGGEDLSYRAYGEIVRLLAAACPSTACIWVMHVGAATGLVQLSAPEAARFYADEYIAGRRFANALSEPSGGNLFLLPQQHARPVDGGFRLTGAKRFTSGCEIADHFLVNVLIDDTPTFFGVAADETIEYVPIGDTMGLRANGSRLVDFRGTVLRPDRRCPPSTAHRPNRIGSGIAFLSLGVADAAIAALIDHARTRTVPTTGEPLATMQWLRFDLADVHSRLEAAAMYAKHMTWLADQNDLEFNPATLRAKLLANQVAVDAAQLALKAGGGSGYLSTSPIQRILRDAYAGWVMAYSVEVCRDRLSAELFQQADASPDAS</sequence>
<keyword evidence="1" id="KW-0560">Oxidoreductase</keyword>
<evidence type="ECO:0000256" key="1">
    <source>
        <dbReference type="ARBA" id="ARBA00023002"/>
    </source>
</evidence>
<evidence type="ECO:0000259" key="3">
    <source>
        <dbReference type="Pfam" id="PF08028"/>
    </source>
</evidence>
<protein>
    <submittedName>
        <fullName evidence="4">Acyl-CoA dehydrogenase, short-chain specific</fullName>
    </submittedName>
</protein>
<name>A0ABX2EZM2_9PSEU</name>
<dbReference type="InterPro" id="IPR036250">
    <property type="entry name" value="AcylCo_DH-like_C"/>
</dbReference>
<dbReference type="InterPro" id="IPR037069">
    <property type="entry name" value="AcylCoA_DH/ox_N_sf"/>
</dbReference>
<dbReference type="InterPro" id="IPR013107">
    <property type="entry name" value="Acyl-CoA_DH_C"/>
</dbReference>
<dbReference type="EMBL" id="JAAATY010000003">
    <property type="protein sequence ID" value="NRN64452.1"/>
    <property type="molecule type" value="Genomic_DNA"/>
</dbReference>
<comment type="caution">
    <text evidence="4">The sequence shown here is derived from an EMBL/GenBank/DDBJ whole genome shotgun (WGS) entry which is preliminary data.</text>
</comment>
<keyword evidence="5" id="KW-1185">Reference proteome</keyword>
<dbReference type="PIRSF" id="PIRSF016578">
    <property type="entry name" value="HsaA"/>
    <property type="match status" value="1"/>
</dbReference>
<dbReference type="PANTHER" id="PTHR43884">
    <property type="entry name" value="ACYL-COA DEHYDROGENASE"/>
    <property type="match status" value="1"/>
</dbReference>
<gene>
    <name evidence="4" type="ORF">GC106_16580</name>
</gene>
<evidence type="ECO:0000313" key="5">
    <source>
        <dbReference type="Proteomes" id="UP000763557"/>
    </source>
</evidence>
<dbReference type="Gene3D" id="1.20.140.10">
    <property type="entry name" value="Butyryl-CoA Dehydrogenase, subunit A, domain 3"/>
    <property type="match status" value="1"/>
</dbReference>
<evidence type="ECO:0000313" key="4">
    <source>
        <dbReference type="EMBL" id="NRN64452.1"/>
    </source>
</evidence>
<reference evidence="4 5" key="1">
    <citation type="submission" date="2020-01" db="EMBL/GenBank/DDBJ databases">
        <title>Kibdelosporangium persica a novel Actinomycetes from a hot desert in Iran.</title>
        <authorList>
            <person name="Safaei N."/>
            <person name="Zaburannyi N."/>
            <person name="Mueller R."/>
            <person name="Wink J."/>
        </authorList>
    </citation>
    <scope>NUCLEOTIDE SEQUENCE [LARGE SCALE GENOMIC DNA]</scope>
    <source>
        <strain evidence="4 5">4NS15</strain>
    </source>
</reference>
<dbReference type="InterPro" id="IPR046373">
    <property type="entry name" value="Acyl-CoA_Oxase/DH_mid-dom_sf"/>
</dbReference>
<dbReference type="Pfam" id="PF08028">
    <property type="entry name" value="Acyl-CoA_dh_2"/>
    <property type="match status" value="1"/>
</dbReference>
<dbReference type="Gene3D" id="1.10.540.10">
    <property type="entry name" value="Acyl-CoA dehydrogenase/oxidase, N-terminal domain"/>
    <property type="match status" value="1"/>
</dbReference>
<accession>A0ABX2EZM2</accession>
<dbReference type="Pfam" id="PF02771">
    <property type="entry name" value="Acyl-CoA_dh_N"/>
    <property type="match status" value="1"/>
</dbReference>
<dbReference type="RefSeq" id="WP_173126397.1">
    <property type="nucleotide sequence ID" value="NZ_CBCSGW010000038.1"/>
</dbReference>
<feature type="domain" description="Acyl-CoA dehydrogenase/oxidase N-terminal" evidence="2">
    <location>
        <begin position="9"/>
        <end position="105"/>
    </location>
</feature>
<dbReference type="InterPro" id="IPR013786">
    <property type="entry name" value="AcylCoA_DH/ox_N"/>
</dbReference>
<dbReference type="PANTHER" id="PTHR43884:SF12">
    <property type="entry name" value="ISOVALERYL-COA DEHYDROGENASE, MITOCHONDRIAL-RELATED"/>
    <property type="match status" value="1"/>
</dbReference>
<organism evidence="4 5">
    <name type="scientific">Kibdelosporangium persicum</name>
    <dbReference type="NCBI Taxonomy" id="2698649"/>
    <lineage>
        <taxon>Bacteria</taxon>
        <taxon>Bacillati</taxon>
        <taxon>Actinomycetota</taxon>
        <taxon>Actinomycetes</taxon>
        <taxon>Pseudonocardiales</taxon>
        <taxon>Pseudonocardiaceae</taxon>
        <taxon>Kibdelosporangium</taxon>
    </lineage>
</organism>
<proteinExistence type="predicted"/>
<feature type="domain" description="Acyl-CoA dehydrogenase C-terminal" evidence="3">
    <location>
        <begin position="231"/>
        <end position="348"/>
    </location>
</feature>
<dbReference type="SUPFAM" id="SSF47203">
    <property type="entry name" value="Acyl-CoA dehydrogenase C-terminal domain-like"/>
    <property type="match status" value="1"/>
</dbReference>